<dbReference type="Proteomes" id="UP001595906">
    <property type="component" value="Unassembled WGS sequence"/>
</dbReference>
<feature type="transmembrane region" description="Helical" evidence="1">
    <location>
        <begin position="241"/>
        <end position="259"/>
    </location>
</feature>
<name>A0ABV8Q1J8_9BACT</name>
<gene>
    <name evidence="2" type="ORF">ACFOW1_13825</name>
</gene>
<feature type="transmembrane region" description="Helical" evidence="1">
    <location>
        <begin position="80"/>
        <end position="108"/>
    </location>
</feature>
<evidence type="ECO:0008006" key="4">
    <source>
        <dbReference type="Google" id="ProtNLM"/>
    </source>
</evidence>
<reference evidence="3" key="1">
    <citation type="journal article" date="2019" name="Int. J. Syst. Evol. Microbiol.">
        <title>The Global Catalogue of Microorganisms (GCM) 10K type strain sequencing project: providing services to taxonomists for standard genome sequencing and annotation.</title>
        <authorList>
            <consortium name="The Broad Institute Genomics Platform"/>
            <consortium name="The Broad Institute Genome Sequencing Center for Infectious Disease"/>
            <person name="Wu L."/>
            <person name="Ma J."/>
        </authorList>
    </citation>
    <scope>NUCLEOTIDE SEQUENCE [LARGE SCALE GENOMIC DNA]</scope>
    <source>
        <strain evidence="3">CECT 8010</strain>
    </source>
</reference>
<feature type="transmembrane region" description="Helical" evidence="1">
    <location>
        <begin position="265"/>
        <end position="283"/>
    </location>
</feature>
<keyword evidence="3" id="KW-1185">Reference proteome</keyword>
<keyword evidence="1" id="KW-1133">Transmembrane helix</keyword>
<comment type="caution">
    <text evidence="2">The sequence shown here is derived from an EMBL/GenBank/DDBJ whole genome shotgun (WGS) entry which is preliminary data.</text>
</comment>
<sequence length="312" mass="35443">MILLCFAVHGHLFINVPTVPVMQDSGVIAFVLIKYIKFLQPTAISLLYMAIVLLQAIRLNILLNEYRMFSQTGFTTAMSYVLLTGFFPEWASITPALIANSFVIWIFIQLTKLYNNPSPKSLLFNTGLIVGAAVLCYHSIALLLIIVFFALIIVRPFVLSEWFVLLLGVLMPFYIIGALLFLNDKIGMWQSFVPRIHFTKVLVTNNIWFWVNVGIATILLLFGFITLNNNTNRMVIQIRKNWGIITVMAFIMIPLPFLFIDAGMAATALSMVPFAAIISNVFVYPRKMWWPNILFFLALAAVIHNNWVIIKN</sequence>
<accession>A0ABV8Q1J8</accession>
<dbReference type="EMBL" id="JBHSDC010000028">
    <property type="protein sequence ID" value="MFC4232975.1"/>
    <property type="molecule type" value="Genomic_DNA"/>
</dbReference>
<evidence type="ECO:0000256" key="1">
    <source>
        <dbReference type="SAM" id="Phobius"/>
    </source>
</evidence>
<evidence type="ECO:0000313" key="2">
    <source>
        <dbReference type="EMBL" id="MFC4232975.1"/>
    </source>
</evidence>
<protein>
    <recommendedName>
        <fullName evidence="4">EpsG-like glucosyltransferase</fullName>
    </recommendedName>
</protein>
<feature type="transmembrane region" description="Helical" evidence="1">
    <location>
        <begin position="207"/>
        <end position="229"/>
    </location>
</feature>
<keyword evidence="1" id="KW-0812">Transmembrane</keyword>
<organism evidence="2 3">
    <name type="scientific">Parasediminibacterium paludis</name>
    <dbReference type="NCBI Taxonomy" id="908966"/>
    <lineage>
        <taxon>Bacteria</taxon>
        <taxon>Pseudomonadati</taxon>
        <taxon>Bacteroidota</taxon>
        <taxon>Chitinophagia</taxon>
        <taxon>Chitinophagales</taxon>
        <taxon>Chitinophagaceae</taxon>
        <taxon>Parasediminibacterium</taxon>
    </lineage>
</organism>
<feature type="transmembrane region" description="Helical" evidence="1">
    <location>
        <begin position="162"/>
        <end position="182"/>
    </location>
</feature>
<evidence type="ECO:0000313" key="3">
    <source>
        <dbReference type="Proteomes" id="UP001595906"/>
    </source>
</evidence>
<feature type="transmembrane region" description="Helical" evidence="1">
    <location>
        <begin position="128"/>
        <end position="153"/>
    </location>
</feature>
<feature type="transmembrane region" description="Helical" evidence="1">
    <location>
        <begin position="39"/>
        <end position="59"/>
    </location>
</feature>
<proteinExistence type="predicted"/>
<keyword evidence="1" id="KW-0472">Membrane</keyword>
<dbReference type="RefSeq" id="WP_379015041.1">
    <property type="nucleotide sequence ID" value="NZ_JBHSDC010000028.1"/>
</dbReference>
<feature type="transmembrane region" description="Helical" evidence="1">
    <location>
        <begin position="290"/>
        <end position="310"/>
    </location>
</feature>